<dbReference type="HOGENOM" id="CLU_3217366_0_0_4"/>
<dbReference type="Proteomes" id="UP000004088">
    <property type="component" value="Unassembled WGS sequence"/>
</dbReference>
<protein>
    <submittedName>
        <fullName evidence="1">Uncharacterized protein</fullName>
    </submittedName>
</protein>
<keyword evidence="2" id="KW-1185">Reference proteome</keyword>
<evidence type="ECO:0000313" key="1">
    <source>
        <dbReference type="EMBL" id="EGC17111.1"/>
    </source>
</evidence>
<dbReference type="AlphaFoldDB" id="F0F077"/>
<sequence length="44" mass="4728">MRCIYSGKIASKEISTASPNMKKTAPPVPQSVQAAVKCAVFFQI</sequence>
<proteinExistence type="predicted"/>
<gene>
    <name evidence="1" type="ORF">HMPREF9098_1511</name>
</gene>
<reference evidence="1 2" key="1">
    <citation type="submission" date="2011-01" db="EMBL/GenBank/DDBJ databases">
        <authorList>
            <person name="Muzny D."/>
            <person name="Qin X."/>
            <person name="Deng J."/>
            <person name="Jiang H."/>
            <person name="Liu Y."/>
            <person name="Qu J."/>
            <person name="Song X.-Z."/>
            <person name="Zhang L."/>
            <person name="Thornton R."/>
            <person name="Coyle M."/>
            <person name="Francisco L."/>
            <person name="Jackson L."/>
            <person name="Javaid M."/>
            <person name="Korchina V."/>
            <person name="Kovar C."/>
            <person name="Mata R."/>
            <person name="Mathew T."/>
            <person name="Ngo R."/>
            <person name="Nguyen L."/>
            <person name="Nguyen N."/>
            <person name="Okwuonu G."/>
            <person name="Ongeri F."/>
            <person name="Pham C."/>
            <person name="Simmons D."/>
            <person name="Wilczek-Boney K."/>
            <person name="Hale W."/>
            <person name="Jakkamsetti A."/>
            <person name="Pham P."/>
            <person name="Ruth R."/>
            <person name="San Lucas F."/>
            <person name="Warren J."/>
            <person name="Zhang J."/>
            <person name="Zhao Z."/>
            <person name="Zhou C."/>
            <person name="Zhu D."/>
            <person name="Lee S."/>
            <person name="Bess C."/>
            <person name="Blankenburg K."/>
            <person name="Forbes L."/>
            <person name="Fu Q."/>
            <person name="Gubbala S."/>
            <person name="Hirani K."/>
            <person name="Jayaseelan J.C."/>
            <person name="Lara F."/>
            <person name="Munidasa M."/>
            <person name="Palculict T."/>
            <person name="Patil S."/>
            <person name="Pu L.-L."/>
            <person name="Saada N."/>
            <person name="Tang L."/>
            <person name="Weissenberger G."/>
            <person name="Zhu Y."/>
            <person name="Hemphill L."/>
            <person name="Shang Y."/>
            <person name="Youmans B."/>
            <person name="Ayvaz T."/>
            <person name="Ross M."/>
            <person name="Santibanez J."/>
            <person name="Aqrawi P."/>
            <person name="Gross S."/>
            <person name="Joshi V."/>
            <person name="Fowler G."/>
            <person name="Nazareth L."/>
            <person name="Reid J."/>
            <person name="Worley K."/>
            <person name="Petrosino J."/>
            <person name="Highlander S."/>
            <person name="Gibbs R."/>
        </authorList>
    </citation>
    <scope>NUCLEOTIDE SEQUENCE [LARGE SCALE GENOMIC DNA]</scope>
    <source>
        <strain evidence="1 2">ATCC 33394</strain>
    </source>
</reference>
<evidence type="ECO:0000313" key="2">
    <source>
        <dbReference type="Proteomes" id="UP000004088"/>
    </source>
</evidence>
<name>F0F077_9NEIS</name>
<organism evidence="1 2">
    <name type="scientific">Kingella denitrificans ATCC 33394</name>
    <dbReference type="NCBI Taxonomy" id="888741"/>
    <lineage>
        <taxon>Bacteria</taxon>
        <taxon>Pseudomonadati</taxon>
        <taxon>Pseudomonadota</taxon>
        <taxon>Betaproteobacteria</taxon>
        <taxon>Neisseriales</taxon>
        <taxon>Neisseriaceae</taxon>
        <taxon>Kingella</taxon>
    </lineage>
</organism>
<dbReference type="EMBL" id="AEWV01000023">
    <property type="protein sequence ID" value="EGC17111.1"/>
    <property type="molecule type" value="Genomic_DNA"/>
</dbReference>
<accession>F0F077</accession>
<comment type="caution">
    <text evidence="1">The sequence shown here is derived from an EMBL/GenBank/DDBJ whole genome shotgun (WGS) entry which is preliminary data.</text>
</comment>
<dbReference type="STRING" id="888741.HMPREF9098_1511"/>